<reference evidence="1 2" key="1">
    <citation type="submission" date="2018-05" db="EMBL/GenBank/DDBJ databases">
        <authorList>
            <person name="Datahose"/>
        </authorList>
    </citation>
    <scope>NUCLEOTIDE SEQUENCE</scope>
</reference>
<dbReference type="Gene3D" id="2.30.42.10">
    <property type="match status" value="1"/>
</dbReference>
<dbReference type="GeneTree" id="ENSGT00950000183062"/>
<accession>A0A3P8N7R8</accession>
<dbReference type="Ensembl" id="ENSACLT00000000819.2">
    <property type="protein sequence ID" value="ENSACLP00000000799.2"/>
    <property type="gene ID" value="ENSACLG00000000551.2"/>
</dbReference>
<dbReference type="InterPro" id="IPR051971">
    <property type="entry name" value="E3_ubiquitin-PDZ_ligase"/>
</dbReference>
<dbReference type="AlphaFoldDB" id="A0A3P8N7R8"/>
<protein>
    <submittedName>
        <fullName evidence="1">Uncharacterized protein</fullName>
    </submittedName>
</protein>
<sequence>MGCNLCTLQKREEHYKLLYEIAQVNGKELSKSSHEETVEAFRPAKDPVVVQVIRRTPSGRPHGPPQEIHVVDVCTQTDITFEHIMALAKLRPSTPPVPDVCPFLLSDRFQLRQKQLSPVTVKLRKSILLTPKSPPLSVSLAPCPSLLTAVIPFIQWTRITTKGLTTSPLYPLMETGQRSLSMRK</sequence>
<reference evidence="1" key="4">
    <citation type="submission" date="2025-09" db="UniProtKB">
        <authorList>
            <consortium name="Ensembl"/>
        </authorList>
    </citation>
    <scope>IDENTIFICATION</scope>
</reference>
<dbReference type="PANTHER" id="PTHR15545">
    <property type="entry name" value="PDZ DOMAIN CONTAINING RING FINGER PROTEIN 3, 4"/>
    <property type="match status" value="1"/>
</dbReference>
<dbReference type="PANTHER" id="PTHR15545:SF6">
    <property type="entry name" value="PDZ DOMAIN-CONTAINING RING FINGER PROTEIN 4"/>
    <property type="match status" value="1"/>
</dbReference>
<dbReference type="Proteomes" id="UP000265100">
    <property type="component" value="Chromosome 7"/>
</dbReference>
<reference evidence="1" key="3">
    <citation type="submission" date="2025-08" db="UniProtKB">
        <authorList>
            <consortium name="Ensembl"/>
        </authorList>
    </citation>
    <scope>IDENTIFICATION</scope>
</reference>
<dbReference type="InterPro" id="IPR036034">
    <property type="entry name" value="PDZ_sf"/>
</dbReference>
<proteinExistence type="predicted"/>
<dbReference type="SUPFAM" id="SSF50156">
    <property type="entry name" value="PDZ domain-like"/>
    <property type="match status" value="1"/>
</dbReference>
<name>A0A3P8N7R8_ASTCA</name>
<reference evidence="2" key="2">
    <citation type="submission" date="2023-03" db="EMBL/GenBank/DDBJ databases">
        <authorList>
            <consortium name="Wellcome Sanger Institute Data Sharing"/>
        </authorList>
    </citation>
    <scope>NUCLEOTIDE SEQUENCE [LARGE SCALE GENOMIC DNA]</scope>
</reference>
<evidence type="ECO:0000313" key="2">
    <source>
        <dbReference type="Proteomes" id="UP000265100"/>
    </source>
</evidence>
<gene>
    <name evidence="1" type="primary">PDZRN4</name>
</gene>
<keyword evidence="2" id="KW-1185">Reference proteome</keyword>
<organism evidence="1 2">
    <name type="scientific">Astatotilapia calliptera</name>
    <name type="common">Eastern happy</name>
    <name type="synonym">Chromis callipterus</name>
    <dbReference type="NCBI Taxonomy" id="8154"/>
    <lineage>
        <taxon>Eukaryota</taxon>
        <taxon>Metazoa</taxon>
        <taxon>Chordata</taxon>
        <taxon>Craniata</taxon>
        <taxon>Vertebrata</taxon>
        <taxon>Euteleostomi</taxon>
        <taxon>Actinopterygii</taxon>
        <taxon>Neopterygii</taxon>
        <taxon>Teleostei</taxon>
        <taxon>Neoteleostei</taxon>
        <taxon>Acanthomorphata</taxon>
        <taxon>Ovalentaria</taxon>
        <taxon>Cichlomorphae</taxon>
        <taxon>Cichliformes</taxon>
        <taxon>Cichlidae</taxon>
        <taxon>African cichlids</taxon>
        <taxon>Pseudocrenilabrinae</taxon>
        <taxon>Haplochromini</taxon>
        <taxon>Astatotilapia</taxon>
    </lineage>
</organism>
<evidence type="ECO:0000313" key="1">
    <source>
        <dbReference type="Ensembl" id="ENSACLP00000000799.2"/>
    </source>
</evidence>
<dbReference type="Bgee" id="ENSACLG00000000551">
    <property type="expression patterns" value="Expressed in ovary and 1 other cell type or tissue"/>
</dbReference>